<organism evidence="1">
    <name type="scientific">freshwater metagenome</name>
    <dbReference type="NCBI Taxonomy" id="449393"/>
    <lineage>
        <taxon>unclassified sequences</taxon>
        <taxon>metagenomes</taxon>
        <taxon>ecological metagenomes</taxon>
    </lineage>
</organism>
<dbReference type="AlphaFoldDB" id="A0A6J7F8M9"/>
<proteinExistence type="predicted"/>
<evidence type="ECO:0000313" key="1">
    <source>
        <dbReference type="EMBL" id="CAB4889815.1"/>
    </source>
</evidence>
<name>A0A6J7F8M9_9ZZZZ</name>
<sequence>MSDPVDALWGSGELDAVFRHGAAKVGCPFPRAGGIKNAPSVLQQFTNEMLQSPIWLTEVDPRQLWSSQGWVLREHADYYRSGSWEITGVTSADCDRESNRYPLVLVDHRDRMVIAAGHHRSLVALIEGRPLLARVFPAAPDGAVALLPHLLFGTATRLDHVLCTSAADAEEQALAGRTVLCPARDVAVVACLALAPGFDRWRLPIGDDVDTV</sequence>
<dbReference type="EMBL" id="CAFBLP010000100">
    <property type="protein sequence ID" value="CAB4889815.1"/>
    <property type="molecule type" value="Genomic_DNA"/>
</dbReference>
<protein>
    <submittedName>
        <fullName evidence="1">Unannotated protein</fullName>
    </submittedName>
</protein>
<reference evidence="1" key="1">
    <citation type="submission" date="2020-05" db="EMBL/GenBank/DDBJ databases">
        <authorList>
            <person name="Chiriac C."/>
            <person name="Salcher M."/>
            <person name="Ghai R."/>
            <person name="Kavagutti S V."/>
        </authorList>
    </citation>
    <scope>NUCLEOTIDE SEQUENCE</scope>
</reference>
<gene>
    <name evidence="1" type="ORF">UFOPK3376_02731</name>
</gene>
<accession>A0A6J7F8M9</accession>